<dbReference type="Gene3D" id="3.30.160.60">
    <property type="entry name" value="Classic Zinc Finger"/>
    <property type="match status" value="1"/>
</dbReference>
<evidence type="ECO:0000256" key="1">
    <source>
        <dbReference type="PROSITE-ProRule" id="PRU00042"/>
    </source>
</evidence>
<evidence type="ECO:0000313" key="3">
    <source>
        <dbReference type="EMBL" id="GIY59810.1"/>
    </source>
</evidence>
<feature type="domain" description="C2H2-type" evidence="2">
    <location>
        <begin position="274"/>
        <end position="301"/>
    </location>
</feature>
<keyword evidence="1" id="KW-0479">Metal-binding</keyword>
<proteinExistence type="predicted"/>
<keyword evidence="1" id="KW-0863">Zinc-finger</keyword>
<keyword evidence="1" id="KW-0862">Zinc</keyword>
<dbReference type="AlphaFoldDB" id="A0AAV4UQ26"/>
<protein>
    <submittedName>
        <fullName evidence="3">Zinc finger protein 629</fullName>
    </submittedName>
</protein>
<gene>
    <name evidence="3" type="primary">Znf629</name>
    <name evidence="3" type="ORF">CEXT_396081</name>
</gene>
<dbReference type="SMART" id="SM00355">
    <property type="entry name" value="ZnF_C2H2"/>
    <property type="match status" value="1"/>
</dbReference>
<comment type="caution">
    <text evidence="3">The sequence shown here is derived from an EMBL/GenBank/DDBJ whole genome shotgun (WGS) entry which is preliminary data.</text>
</comment>
<dbReference type="InterPro" id="IPR013087">
    <property type="entry name" value="Znf_C2H2_type"/>
</dbReference>
<dbReference type="EMBL" id="BPLR01013244">
    <property type="protein sequence ID" value="GIY59810.1"/>
    <property type="molecule type" value="Genomic_DNA"/>
</dbReference>
<dbReference type="PROSITE" id="PS00028">
    <property type="entry name" value="ZINC_FINGER_C2H2_1"/>
    <property type="match status" value="1"/>
</dbReference>
<reference evidence="3 4" key="1">
    <citation type="submission" date="2021-06" db="EMBL/GenBank/DDBJ databases">
        <title>Caerostris extrusa draft genome.</title>
        <authorList>
            <person name="Kono N."/>
            <person name="Arakawa K."/>
        </authorList>
    </citation>
    <scope>NUCLEOTIDE SEQUENCE [LARGE SCALE GENOMIC DNA]</scope>
</reference>
<evidence type="ECO:0000313" key="4">
    <source>
        <dbReference type="Proteomes" id="UP001054945"/>
    </source>
</evidence>
<sequence length="305" mass="35425">MKQKLTSDSLPKSYQPLQLLSEVYSTKSANYVKELLKVYYLFLLKSNSAYRQYAKLNTKYSVPENRIMSPRKKNLFLPFTSLIRDGPVKKEAVLGSNNSKSTANTLHKGEVMGDCILESERLAEKILREFRLKEAQAKMPTPMVKEKDKPKINVKLKETKELESKKIPQKLTNSQSKTISLKKNIEILIKKSQYESVERKLNNNSLTKSFLQLKYKLNFPIGNKSLQSNIMISDSSILDYLVSCRFCKQSFKTLKDCDNHSCENSKLLCNQLMYKCELCPLVFKYKNYLDRHMKGHNRNNCKFLQ</sequence>
<accession>A0AAV4UQ26</accession>
<keyword evidence="4" id="KW-1185">Reference proteome</keyword>
<dbReference type="GO" id="GO:0008270">
    <property type="term" value="F:zinc ion binding"/>
    <property type="evidence" value="ECO:0007669"/>
    <property type="project" value="UniProtKB-KW"/>
</dbReference>
<evidence type="ECO:0000259" key="2">
    <source>
        <dbReference type="PROSITE" id="PS50157"/>
    </source>
</evidence>
<name>A0AAV4UQ26_CAEEX</name>
<dbReference type="Proteomes" id="UP001054945">
    <property type="component" value="Unassembled WGS sequence"/>
</dbReference>
<dbReference type="PROSITE" id="PS50157">
    <property type="entry name" value="ZINC_FINGER_C2H2_2"/>
    <property type="match status" value="1"/>
</dbReference>
<organism evidence="3 4">
    <name type="scientific">Caerostris extrusa</name>
    <name type="common">Bark spider</name>
    <name type="synonym">Caerostris bankana</name>
    <dbReference type="NCBI Taxonomy" id="172846"/>
    <lineage>
        <taxon>Eukaryota</taxon>
        <taxon>Metazoa</taxon>
        <taxon>Ecdysozoa</taxon>
        <taxon>Arthropoda</taxon>
        <taxon>Chelicerata</taxon>
        <taxon>Arachnida</taxon>
        <taxon>Araneae</taxon>
        <taxon>Araneomorphae</taxon>
        <taxon>Entelegynae</taxon>
        <taxon>Araneoidea</taxon>
        <taxon>Araneidae</taxon>
        <taxon>Caerostris</taxon>
    </lineage>
</organism>